<gene>
    <name evidence="2" type="ORF">RRG08_064100</name>
</gene>
<evidence type="ECO:0000313" key="3">
    <source>
        <dbReference type="Proteomes" id="UP001283361"/>
    </source>
</evidence>
<feature type="region of interest" description="Disordered" evidence="1">
    <location>
        <begin position="43"/>
        <end position="115"/>
    </location>
</feature>
<evidence type="ECO:0000256" key="1">
    <source>
        <dbReference type="SAM" id="MobiDB-lite"/>
    </source>
</evidence>
<organism evidence="2 3">
    <name type="scientific">Elysia crispata</name>
    <name type="common">lettuce slug</name>
    <dbReference type="NCBI Taxonomy" id="231223"/>
    <lineage>
        <taxon>Eukaryota</taxon>
        <taxon>Metazoa</taxon>
        <taxon>Spiralia</taxon>
        <taxon>Lophotrochozoa</taxon>
        <taxon>Mollusca</taxon>
        <taxon>Gastropoda</taxon>
        <taxon>Heterobranchia</taxon>
        <taxon>Euthyneura</taxon>
        <taxon>Panpulmonata</taxon>
        <taxon>Sacoglossa</taxon>
        <taxon>Placobranchoidea</taxon>
        <taxon>Plakobranchidae</taxon>
        <taxon>Elysia</taxon>
    </lineage>
</organism>
<dbReference type="AlphaFoldDB" id="A0AAE1DAU5"/>
<evidence type="ECO:0000313" key="2">
    <source>
        <dbReference type="EMBL" id="KAK3763095.1"/>
    </source>
</evidence>
<name>A0AAE1DAU5_9GAST</name>
<dbReference type="EMBL" id="JAWDGP010004605">
    <property type="protein sequence ID" value="KAK3763095.1"/>
    <property type="molecule type" value="Genomic_DNA"/>
</dbReference>
<comment type="caution">
    <text evidence="2">The sequence shown here is derived from an EMBL/GenBank/DDBJ whole genome shotgun (WGS) entry which is preliminary data.</text>
</comment>
<keyword evidence="3" id="KW-1185">Reference proteome</keyword>
<feature type="non-terminal residue" evidence="2">
    <location>
        <position position="1"/>
    </location>
</feature>
<sequence>PEGLLGPLLRLLHRNTPQQGLTIKQEKTTENLHWGGAVGAAAGASCESWEGDRPPGVPEGSLRATSAGEAQQAPPVGPRAGRPGTQPLHGVCLGRGPRRRGPCNQTGEDNRNLLHRDSWEGWPGFLCSAGRAAKPHIGEDNRNLYRGALLGSYRRRQQKPP</sequence>
<proteinExistence type="predicted"/>
<protein>
    <submittedName>
        <fullName evidence="2">Uncharacterized protein</fullName>
    </submittedName>
</protein>
<dbReference type="Proteomes" id="UP001283361">
    <property type="component" value="Unassembled WGS sequence"/>
</dbReference>
<reference evidence="2" key="1">
    <citation type="journal article" date="2023" name="G3 (Bethesda)">
        <title>A reference genome for the long-term kleptoplast-retaining sea slug Elysia crispata morphotype clarki.</title>
        <authorList>
            <person name="Eastman K.E."/>
            <person name="Pendleton A.L."/>
            <person name="Shaikh M.A."/>
            <person name="Suttiyut T."/>
            <person name="Ogas R."/>
            <person name="Tomko P."/>
            <person name="Gavelis G."/>
            <person name="Widhalm J.R."/>
            <person name="Wisecaver J.H."/>
        </authorList>
    </citation>
    <scope>NUCLEOTIDE SEQUENCE</scope>
    <source>
        <strain evidence="2">ECLA1</strain>
    </source>
</reference>
<accession>A0AAE1DAU5</accession>